<evidence type="ECO:0000256" key="1">
    <source>
        <dbReference type="ARBA" id="ARBA00008775"/>
    </source>
</evidence>
<accession>A0ABT0JWN6</accession>
<keyword evidence="4" id="KW-1185">Reference proteome</keyword>
<sequence>MGIDLAKGASTALVETTGVLTHIRVGLGWDPNSPGAQEFDLDASAIALQDNGLAPNRGYFVYYNNLSTPRGEIVHRGDSLTGEGRGDDEQIDVRLDLLSRAITRIVFPVTIHNAEYRRQSFGDVHNAYIRVVNTDTDTELVRYDLSSSAARDTSMLFGDLLREGDGWHFRALGEGGVQDLTAIARSYGLDV</sequence>
<evidence type="ECO:0000259" key="2">
    <source>
        <dbReference type="Pfam" id="PF02342"/>
    </source>
</evidence>
<dbReference type="PANTHER" id="PTHR32097:SF4">
    <property type="entry name" value="GENERAL STRESS PROTEIN 16U"/>
    <property type="match status" value="1"/>
</dbReference>
<gene>
    <name evidence="3" type="ORF">MXD59_09260</name>
</gene>
<comment type="caution">
    <text evidence="3">The sequence shown here is derived from an EMBL/GenBank/DDBJ whole genome shotgun (WGS) entry which is preliminary data.</text>
</comment>
<feature type="domain" description="TerD" evidence="2">
    <location>
        <begin position="1"/>
        <end position="187"/>
    </location>
</feature>
<dbReference type="InterPro" id="IPR051324">
    <property type="entry name" value="Stress/Tellurium_Resist"/>
</dbReference>
<organism evidence="3 4">
    <name type="scientific">Frankia umida</name>
    <dbReference type="NCBI Taxonomy" id="573489"/>
    <lineage>
        <taxon>Bacteria</taxon>
        <taxon>Bacillati</taxon>
        <taxon>Actinomycetota</taxon>
        <taxon>Actinomycetes</taxon>
        <taxon>Frankiales</taxon>
        <taxon>Frankiaceae</taxon>
        <taxon>Frankia</taxon>
    </lineage>
</organism>
<evidence type="ECO:0000313" key="3">
    <source>
        <dbReference type="EMBL" id="MCK9875960.1"/>
    </source>
</evidence>
<reference evidence="3 4" key="1">
    <citation type="submission" date="2022-04" db="EMBL/GenBank/DDBJ databases">
        <title>Genome diversity in the genus Frankia.</title>
        <authorList>
            <person name="Carlos-Shanley C."/>
            <person name="Hahn D."/>
        </authorList>
    </citation>
    <scope>NUCLEOTIDE SEQUENCE [LARGE SCALE GENOMIC DNA]</scope>
    <source>
        <strain evidence="3 4">Ag45/Mut15</strain>
    </source>
</reference>
<proteinExistence type="inferred from homology"/>
<dbReference type="RefSeq" id="WP_248815276.1">
    <property type="nucleotide sequence ID" value="NZ_JALKFT010000007.1"/>
</dbReference>
<protein>
    <submittedName>
        <fullName evidence="3">TerD family protein</fullName>
    </submittedName>
</protein>
<dbReference type="Pfam" id="PF02342">
    <property type="entry name" value="TerD"/>
    <property type="match status" value="1"/>
</dbReference>
<name>A0ABT0JWN6_9ACTN</name>
<dbReference type="CDD" id="cd06974">
    <property type="entry name" value="TerD_like"/>
    <property type="match status" value="1"/>
</dbReference>
<dbReference type="InterPro" id="IPR003325">
    <property type="entry name" value="TerD"/>
</dbReference>
<dbReference type="Proteomes" id="UP001201873">
    <property type="component" value="Unassembled WGS sequence"/>
</dbReference>
<comment type="similarity">
    <text evidence="1">Belongs to the CAPAB/TerDEXZ family.</text>
</comment>
<dbReference type="EMBL" id="JALKFT010000007">
    <property type="protein sequence ID" value="MCK9875960.1"/>
    <property type="molecule type" value="Genomic_DNA"/>
</dbReference>
<dbReference type="PANTHER" id="PTHR32097">
    <property type="entry name" value="CAMP-BINDING PROTEIN 1-RELATED"/>
    <property type="match status" value="1"/>
</dbReference>
<evidence type="ECO:0000313" key="4">
    <source>
        <dbReference type="Proteomes" id="UP001201873"/>
    </source>
</evidence>
<dbReference type="Gene3D" id="2.60.60.30">
    <property type="entry name" value="sav2460 like domains"/>
    <property type="match status" value="1"/>
</dbReference>